<accession>A0ACD5HI84</accession>
<dbReference type="Proteomes" id="UP001195965">
    <property type="component" value="Chromosome"/>
</dbReference>
<protein>
    <submittedName>
        <fullName evidence="1">TolC family protein</fullName>
    </submittedName>
</protein>
<evidence type="ECO:0000313" key="2">
    <source>
        <dbReference type="Proteomes" id="UP001195965"/>
    </source>
</evidence>
<organism evidence="1 2">
    <name type="scientific">Acidithiobacillus montserratensis</name>
    <dbReference type="NCBI Taxonomy" id="2729135"/>
    <lineage>
        <taxon>Bacteria</taxon>
        <taxon>Pseudomonadati</taxon>
        <taxon>Pseudomonadota</taxon>
        <taxon>Acidithiobacillia</taxon>
        <taxon>Acidithiobacillales</taxon>
        <taxon>Acidithiobacillaceae</taxon>
        <taxon>Acidithiobacillus</taxon>
    </lineage>
</organism>
<dbReference type="EMBL" id="CP127526">
    <property type="protein sequence ID" value="XRI74028.1"/>
    <property type="molecule type" value="Genomic_DNA"/>
</dbReference>
<sequence length="451" mass="49716">MAIKAQNTLYELLQTVIAHNANIRLAAQGLQSADASSLQAIGDFLPHLTFQAQSQMYVNTSGLPSASLVGSNIVETQGSIYSNYMSIMASLNLFEGGSGIENLSAAHQGIVAARDQILHQQNSAVLDLLVNFQQIQSLLQQRTILRKAISLAKEDFSLNEQKYQQGNESILELDKAREILLQYQSQQDDLQRHLLKSQTELAALLGKQGGFALVSGVDQERIPSPPDFAPNADDSSEDSQIISQLPSVEAALAKMREAHHHVASVRGSFLPNVSIQAGYNWLGTSSHGFGPALNNINRNNYTVGLNITQTLAPFTGHLAKLQDAEAKLESARIQYQQAILVGHQQLRVDRSEIQEGAQHVQTLHEEYLSSQKNQQLMTALYEHGRVSKMDLHTTILRALHAQSAWQEAQSQWTVARWMFYAMLRPRELVSSLLNKTKGTLQLPESASGGHI</sequence>
<reference evidence="1 2" key="1">
    <citation type="journal article" date="2021" name="ISME J.">
        <title>Genomic evolution of the class Acidithiobacillia: deep-branching Proteobacteria living in extreme acidic conditions.</title>
        <authorList>
            <person name="Moya-Beltran A."/>
            <person name="Beard S."/>
            <person name="Rojas-Villalobos C."/>
            <person name="Issotta F."/>
            <person name="Gallardo Y."/>
            <person name="Ulloa R."/>
            <person name="Giaveno A."/>
            <person name="Degli Esposti M."/>
            <person name="Johnson D.B."/>
            <person name="Quatrini R."/>
        </authorList>
    </citation>
    <scope>NUCLEOTIDE SEQUENCE [LARGE SCALE GENOMIC DNA]</scope>
    <source>
        <strain evidence="1 2">GG1-14</strain>
    </source>
</reference>
<keyword evidence="2" id="KW-1185">Reference proteome</keyword>
<evidence type="ECO:0000313" key="1">
    <source>
        <dbReference type="EMBL" id="XRI74028.1"/>
    </source>
</evidence>
<proteinExistence type="predicted"/>
<gene>
    <name evidence="1" type="ORF">HHS34_002225</name>
</gene>
<name>A0ACD5HI84_9PROT</name>